<dbReference type="EMBL" id="CP020465">
    <property type="protein sequence ID" value="ASP47247.1"/>
    <property type="molecule type" value="Genomic_DNA"/>
</dbReference>
<evidence type="ECO:0000256" key="3">
    <source>
        <dbReference type="ARBA" id="ARBA00022643"/>
    </source>
</evidence>
<evidence type="ECO:0000256" key="4">
    <source>
        <dbReference type="ARBA" id="ARBA00023157"/>
    </source>
</evidence>
<sequence length="200" mass="22134">MIFDVSKLENQEKYRLLNGGVTPRPIAWISTRSGGNIDNLAPYSFFTVASCNPPVLLYTQVTQRSGIDKDTLQNLIETGECVVNIVNSALLEKMNLTSASLTNDESEFDFADVESCASYKVQPRSVKEAPIRYECSLREVIPVSDLPTGGTVILLDVKFVYVRDDLYNNGNINQGLIDSVGKMGGDHFSFTSKNVELKRP</sequence>
<dbReference type="SUPFAM" id="SSF50475">
    <property type="entry name" value="FMN-binding split barrel"/>
    <property type="match status" value="1"/>
</dbReference>
<evidence type="ECO:0000256" key="5">
    <source>
        <dbReference type="ARBA" id="ARBA00023292"/>
    </source>
</evidence>
<dbReference type="KEGG" id="cber:B5D82_05410"/>
<dbReference type="GO" id="GO:0010181">
    <property type="term" value="F:FMN binding"/>
    <property type="evidence" value="ECO:0007669"/>
    <property type="project" value="InterPro"/>
</dbReference>
<organism evidence="8 9">
    <name type="scientific">Cognaticolwellia beringensis</name>
    <dbReference type="NCBI Taxonomy" id="1967665"/>
    <lineage>
        <taxon>Bacteria</taxon>
        <taxon>Pseudomonadati</taxon>
        <taxon>Pseudomonadota</taxon>
        <taxon>Gammaproteobacteria</taxon>
        <taxon>Alteromonadales</taxon>
        <taxon>Colwelliaceae</taxon>
        <taxon>Cognaticolwellia</taxon>
    </lineage>
</organism>
<dbReference type="PROSITE" id="PS51117">
    <property type="entry name" value="LAMININ_NTER"/>
    <property type="match status" value="1"/>
</dbReference>
<dbReference type="RefSeq" id="WP_081149801.1">
    <property type="nucleotide sequence ID" value="NZ_CP020465.1"/>
</dbReference>
<reference evidence="8 9" key="1">
    <citation type="submission" date="2017-08" db="EMBL/GenBank/DDBJ databases">
        <title>Complete genome of Colwellia sp. NB097-1, a psychrophile bacterium ioslated from Bering Sea.</title>
        <authorList>
            <person name="Chen X."/>
        </authorList>
    </citation>
    <scope>NUCLEOTIDE SEQUENCE [LARGE SCALE GENOMIC DNA]</scope>
    <source>
        <strain evidence="8 9">NB097-1</strain>
    </source>
</reference>
<dbReference type="PANTHER" id="PTHR33798:SF5">
    <property type="entry name" value="FLAVIN REDUCTASE LIKE DOMAIN-CONTAINING PROTEIN"/>
    <property type="match status" value="1"/>
</dbReference>
<feature type="domain" description="Laminin N-terminal" evidence="7">
    <location>
        <begin position="1"/>
        <end position="171"/>
    </location>
</feature>
<comment type="similarity">
    <text evidence="6">Belongs to the flavoredoxin family.</text>
</comment>
<dbReference type="InterPro" id="IPR002563">
    <property type="entry name" value="Flavin_Rdtase-like_dom"/>
</dbReference>
<keyword evidence="3" id="KW-0288">FMN</keyword>
<name>A0A222G5Q2_9GAMM</name>
<keyword evidence="9" id="KW-1185">Reference proteome</keyword>
<proteinExistence type="inferred from homology"/>
<gene>
    <name evidence="8" type="ORF">B5D82_05410</name>
</gene>
<dbReference type="InterPro" id="IPR008211">
    <property type="entry name" value="Laminin_N"/>
</dbReference>
<dbReference type="SMART" id="SM00903">
    <property type="entry name" value="Flavin_Reduct"/>
    <property type="match status" value="1"/>
</dbReference>
<evidence type="ECO:0000313" key="9">
    <source>
        <dbReference type="Proteomes" id="UP000202259"/>
    </source>
</evidence>
<accession>A0A222G5Q2</accession>
<comment type="cofactor">
    <cofactor evidence="1">
        <name>FMN</name>
        <dbReference type="ChEBI" id="CHEBI:58210"/>
    </cofactor>
</comment>
<dbReference type="Pfam" id="PF01613">
    <property type="entry name" value="Flavin_Reduct"/>
    <property type="match status" value="1"/>
</dbReference>
<evidence type="ECO:0000256" key="1">
    <source>
        <dbReference type="ARBA" id="ARBA00001917"/>
    </source>
</evidence>
<dbReference type="AlphaFoldDB" id="A0A222G5Q2"/>
<keyword evidence="4" id="KW-1015">Disulfide bond</keyword>
<keyword evidence="2" id="KW-0285">Flavoprotein</keyword>
<protein>
    <submittedName>
        <fullName evidence="8">Flavin reductase family protein</fullName>
    </submittedName>
</protein>
<dbReference type="GO" id="GO:0016646">
    <property type="term" value="F:oxidoreductase activity, acting on the CH-NH group of donors, NAD or NADP as acceptor"/>
    <property type="evidence" value="ECO:0007669"/>
    <property type="project" value="UniProtKB-ARBA"/>
</dbReference>
<evidence type="ECO:0000259" key="7">
    <source>
        <dbReference type="PROSITE" id="PS51117"/>
    </source>
</evidence>
<dbReference type="Proteomes" id="UP000202259">
    <property type="component" value="Chromosome"/>
</dbReference>
<dbReference type="OrthoDB" id="9794638at2"/>
<dbReference type="PANTHER" id="PTHR33798">
    <property type="entry name" value="FLAVOPROTEIN OXYGENASE"/>
    <property type="match status" value="1"/>
</dbReference>
<keyword evidence="5" id="KW-0424">Laminin EGF-like domain</keyword>
<dbReference type="Gene3D" id="2.30.110.10">
    <property type="entry name" value="Electron Transport, Fmn-binding Protein, Chain A"/>
    <property type="match status" value="1"/>
</dbReference>
<evidence type="ECO:0000256" key="2">
    <source>
        <dbReference type="ARBA" id="ARBA00022630"/>
    </source>
</evidence>
<dbReference type="InterPro" id="IPR012349">
    <property type="entry name" value="Split_barrel_FMN-bd"/>
</dbReference>
<evidence type="ECO:0000256" key="6">
    <source>
        <dbReference type="ARBA" id="ARBA00038054"/>
    </source>
</evidence>
<evidence type="ECO:0000313" key="8">
    <source>
        <dbReference type="EMBL" id="ASP47247.1"/>
    </source>
</evidence>